<feature type="transmembrane region" description="Helical" evidence="4">
    <location>
        <begin position="773"/>
        <end position="793"/>
    </location>
</feature>
<keyword evidence="4" id="KW-1133">Transmembrane helix</keyword>
<feature type="chain" id="PRO_5015534542" description="diguanylate cyclase" evidence="5">
    <location>
        <begin position="26"/>
        <end position="1049"/>
    </location>
</feature>
<feature type="coiled-coil region" evidence="3">
    <location>
        <begin position="804"/>
        <end position="838"/>
    </location>
</feature>
<dbReference type="InterPro" id="IPR029787">
    <property type="entry name" value="Nucleotide_cyclase"/>
</dbReference>
<dbReference type="InterPro" id="IPR011123">
    <property type="entry name" value="Y_Y_Y"/>
</dbReference>
<dbReference type="InterPro" id="IPR050469">
    <property type="entry name" value="Diguanylate_Cyclase"/>
</dbReference>
<keyword evidence="4" id="KW-0472">Membrane</keyword>
<dbReference type="InterPro" id="IPR013783">
    <property type="entry name" value="Ig-like_fold"/>
</dbReference>
<dbReference type="Gene3D" id="2.60.40.10">
    <property type="entry name" value="Immunoglobulins"/>
    <property type="match status" value="1"/>
</dbReference>
<evidence type="ECO:0000313" key="8">
    <source>
        <dbReference type="Proteomes" id="UP000238261"/>
    </source>
</evidence>
<dbReference type="Pfam" id="PF07495">
    <property type="entry name" value="Y_Y_Y"/>
    <property type="match status" value="1"/>
</dbReference>
<evidence type="ECO:0000256" key="4">
    <source>
        <dbReference type="SAM" id="Phobius"/>
    </source>
</evidence>
<feature type="signal peptide" evidence="5">
    <location>
        <begin position="1"/>
        <end position="25"/>
    </location>
</feature>
<evidence type="ECO:0000256" key="1">
    <source>
        <dbReference type="ARBA" id="ARBA00012528"/>
    </source>
</evidence>
<dbReference type="Gene3D" id="3.30.70.270">
    <property type="match status" value="1"/>
</dbReference>
<dbReference type="NCBIfam" id="TIGR00254">
    <property type="entry name" value="GGDEF"/>
    <property type="match status" value="1"/>
</dbReference>
<evidence type="ECO:0000256" key="2">
    <source>
        <dbReference type="ARBA" id="ARBA00034247"/>
    </source>
</evidence>
<dbReference type="SUPFAM" id="SSF63829">
    <property type="entry name" value="Calcium-dependent phosphotriesterase"/>
    <property type="match status" value="1"/>
</dbReference>
<dbReference type="Pfam" id="PF00990">
    <property type="entry name" value="GGDEF"/>
    <property type="match status" value="1"/>
</dbReference>
<dbReference type="InterPro" id="IPR043128">
    <property type="entry name" value="Rev_trsase/Diguanyl_cyclase"/>
</dbReference>
<dbReference type="PANTHER" id="PTHR45138">
    <property type="entry name" value="REGULATORY COMPONENTS OF SENSORY TRANSDUCTION SYSTEM"/>
    <property type="match status" value="1"/>
</dbReference>
<dbReference type="InterPro" id="IPR011110">
    <property type="entry name" value="Reg_prop"/>
</dbReference>
<dbReference type="CDD" id="cd01949">
    <property type="entry name" value="GGDEF"/>
    <property type="match status" value="1"/>
</dbReference>
<evidence type="ECO:0000256" key="5">
    <source>
        <dbReference type="SAM" id="SignalP"/>
    </source>
</evidence>
<organism evidence="7 8">
    <name type="scientific">Xanthomonas hyacinthi</name>
    <dbReference type="NCBI Taxonomy" id="56455"/>
    <lineage>
        <taxon>Bacteria</taxon>
        <taxon>Pseudomonadati</taxon>
        <taxon>Pseudomonadota</taxon>
        <taxon>Gammaproteobacteria</taxon>
        <taxon>Lysobacterales</taxon>
        <taxon>Lysobacteraceae</taxon>
        <taxon>Xanthomonas</taxon>
    </lineage>
</organism>
<keyword evidence="4" id="KW-0812">Transmembrane</keyword>
<dbReference type="AlphaFoldDB" id="A0A2S7F0U0"/>
<dbReference type="EC" id="2.7.7.65" evidence="1"/>
<protein>
    <recommendedName>
        <fullName evidence="1">diguanylate cyclase</fullName>
        <ecNumber evidence="1">2.7.7.65</ecNumber>
    </recommendedName>
</protein>
<comment type="caution">
    <text evidence="7">The sequence shown here is derived from an EMBL/GenBank/DDBJ whole genome shotgun (WGS) entry which is preliminary data.</text>
</comment>
<dbReference type="SMART" id="SM00267">
    <property type="entry name" value="GGDEF"/>
    <property type="match status" value="1"/>
</dbReference>
<name>A0A2S7F0U0_9XANT</name>
<sequence length="1049" mass="114828">MRGLRPAACRCALLAALLAPGTAVAVPVASASASASDDAELPGSLEHFGLDDGLSQLTITALQNDDQGFLWIATQEGLNRFDGHRFRVYRHELGASDRQSLLSSSLDSLAFEARATRLWLGSNDAGLEVIELTTWRRHRLGVAQGLSHNRVMNILIDPQGGAWLGTEHGIDHVDAALSRVLPLGGDAPVVGLAWMPDGQRAVALDRHCRLWLLSAAARQALPAPPGIDECVGLQSGAEGLWLASANAGLFKLDAQGAVLAHWSTQQLLTDGSDVSALIRLADGRVLVGSSNATVTQLDKKDAAAPRRLSFDVPPHSSITRFYQDGSGTWWIGTYTGGLYRVRPLSAVIRNDEEGLSDVRDWPNASVRSIWRDGARMLIGTDQGLLMRDHGRAPWRVPPALATRAMRAIAADRDGWWLGTHHGLWRLRRHGALARLDGLADAHVNDLLLEGDTLWIATRRGLTRVVGGRVQDDPRWAPLAGRALTRLYRDEEGTLWIGCNDCGLWRMRGDRAAEPYRPGGAGVYASVWSLYEKDGVLWVGTFSGGLYRVDLKHDLAERYTDREGLSSNVVYTILPDPRGRLWLSTNNGLSVLDPATRIVQNLGSRDGLQNQEYNSGQGYRDSRGLLYFGGTQGVDVIDPRKLPLRSTPARAVLTDLRVLDAGEGGHGGHGGKRQTETDVVYAQDIALDYRDNVFALGMTAIDFTAPGTARLRYRVDGLHKGWIYPQTAHSEFSVSHLPPDRYTLHVQAAGRDGQFGAARTLRIQVRPPPWRHPLAYAGYVLLGLLLLGLIAQRVRRTVNRERDMVELLNLTVAERTRQLERANQQLLQSNARLEAATRLDPLTLVPNRRELQDWLARECPALRAQLDAGSSADALYFFMIDIDNFKRINDGYGHQAGDVALVHCADSLRALCGERDLLVRWGGEEFLLVARLHRDGAAEALAERLRTAVAAHRFALEQRELLLTCSIGFAPWPLLAAWPALGDWEQSVGLADRCLYAAKGAGKNAWVGLGAGAAPDRPRVQALLAGGAPEHLGDSVRILHSTARPPRFVR</sequence>
<dbReference type="Gene3D" id="2.130.10.10">
    <property type="entry name" value="YVTN repeat-like/Quinoprotein amine dehydrogenase"/>
    <property type="match status" value="3"/>
</dbReference>
<keyword evidence="5" id="KW-0732">Signal</keyword>
<dbReference type="InterPro" id="IPR015943">
    <property type="entry name" value="WD40/YVTN_repeat-like_dom_sf"/>
</dbReference>
<comment type="catalytic activity">
    <reaction evidence="2">
        <text>2 GTP = 3',3'-c-di-GMP + 2 diphosphate</text>
        <dbReference type="Rhea" id="RHEA:24898"/>
        <dbReference type="ChEBI" id="CHEBI:33019"/>
        <dbReference type="ChEBI" id="CHEBI:37565"/>
        <dbReference type="ChEBI" id="CHEBI:58805"/>
        <dbReference type="EC" id="2.7.7.65"/>
    </reaction>
</comment>
<keyword evidence="8" id="KW-1185">Reference proteome</keyword>
<dbReference type="PANTHER" id="PTHR45138:SF9">
    <property type="entry name" value="DIGUANYLATE CYCLASE DGCM-RELATED"/>
    <property type="match status" value="1"/>
</dbReference>
<dbReference type="Pfam" id="PF07494">
    <property type="entry name" value="Reg_prop"/>
    <property type="match status" value="3"/>
</dbReference>
<evidence type="ECO:0000259" key="6">
    <source>
        <dbReference type="PROSITE" id="PS50887"/>
    </source>
</evidence>
<reference evidence="8" key="1">
    <citation type="submission" date="2016-08" db="EMBL/GenBank/DDBJ databases">
        <authorList>
            <person name="Merda D."/>
            <person name="Briand M."/>
            <person name="Taghouti G."/>
            <person name="Carrere S."/>
            <person name="Gouzy J."/>
            <person name="Portier P."/>
            <person name="Jacques M.-A."/>
            <person name="Fischer-Le Saux M."/>
        </authorList>
    </citation>
    <scope>NUCLEOTIDE SEQUENCE [LARGE SCALE GENOMIC DNA]</scope>
    <source>
        <strain evidence="8">CFBP1156</strain>
    </source>
</reference>
<gene>
    <name evidence="7" type="ORF">XhyaCFBP1156_04435</name>
</gene>
<dbReference type="SUPFAM" id="SSF55073">
    <property type="entry name" value="Nucleotide cyclase"/>
    <property type="match status" value="1"/>
</dbReference>
<keyword evidence="3" id="KW-0175">Coiled coil</keyword>
<proteinExistence type="predicted"/>
<evidence type="ECO:0000313" key="7">
    <source>
        <dbReference type="EMBL" id="PPU98977.1"/>
    </source>
</evidence>
<dbReference type="EMBL" id="MDEG01000003">
    <property type="protein sequence ID" value="PPU98977.1"/>
    <property type="molecule type" value="Genomic_DNA"/>
</dbReference>
<accession>A0A2S7F0U0</accession>
<dbReference type="Proteomes" id="UP000238261">
    <property type="component" value="Unassembled WGS sequence"/>
</dbReference>
<dbReference type="GO" id="GO:0052621">
    <property type="term" value="F:diguanylate cyclase activity"/>
    <property type="evidence" value="ECO:0007669"/>
    <property type="project" value="UniProtKB-EC"/>
</dbReference>
<evidence type="ECO:0000256" key="3">
    <source>
        <dbReference type="SAM" id="Coils"/>
    </source>
</evidence>
<dbReference type="InterPro" id="IPR000160">
    <property type="entry name" value="GGDEF_dom"/>
</dbReference>
<feature type="domain" description="GGDEF" evidence="6">
    <location>
        <begin position="872"/>
        <end position="1010"/>
    </location>
</feature>
<dbReference type="OrthoDB" id="176203at2"/>
<dbReference type="PROSITE" id="PS50887">
    <property type="entry name" value="GGDEF"/>
    <property type="match status" value="1"/>
</dbReference>
<dbReference type="SUPFAM" id="SSF101898">
    <property type="entry name" value="NHL repeat"/>
    <property type="match status" value="1"/>
</dbReference>